<proteinExistence type="inferred from homology"/>
<evidence type="ECO:0000256" key="1">
    <source>
        <dbReference type="ARBA" id="ARBA00005417"/>
    </source>
</evidence>
<name>A0ABW1A787_9ACTN</name>
<dbReference type="InterPro" id="IPR003593">
    <property type="entry name" value="AAA+_ATPase"/>
</dbReference>
<dbReference type="GO" id="GO:0005524">
    <property type="term" value="F:ATP binding"/>
    <property type="evidence" value="ECO:0007669"/>
    <property type="project" value="UniProtKB-KW"/>
</dbReference>
<organism evidence="7 8">
    <name type="scientific">Actinomadura rugatobispora</name>
    <dbReference type="NCBI Taxonomy" id="1994"/>
    <lineage>
        <taxon>Bacteria</taxon>
        <taxon>Bacillati</taxon>
        <taxon>Actinomycetota</taxon>
        <taxon>Actinomycetes</taxon>
        <taxon>Streptosporangiales</taxon>
        <taxon>Thermomonosporaceae</taxon>
        <taxon>Actinomadura</taxon>
    </lineage>
</organism>
<evidence type="ECO:0000313" key="7">
    <source>
        <dbReference type="EMBL" id="MFC5751324.1"/>
    </source>
</evidence>
<dbReference type="CDD" id="cd03224">
    <property type="entry name" value="ABC_TM1139_LivF_branched"/>
    <property type="match status" value="1"/>
</dbReference>
<comment type="similarity">
    <text evidence="1">Belongs to the ABC transporter superfamily.</text>
</comment>
<dbReference type="EMBL" id="JBHSON010000067">
    <property type="protein sequence ID" value="MFC5751324.1"/>
    <property type="molecule type" value="Genomic_DNA"/>
</dbReference>
<dbReference type="InterPro" id="IPR003439">
    <property type="entry name" value="ABC_transporter-like_ATP-bd"/>
</dbReference>
<dbReference type="InterPro" id="IPR027417">
    <property type="entry name" value="P-loop_NTPase"/>
</dbReference>
<comment type="caution">
    <text evidence="7">The sequence shown here is derived from an EMBL/GenBank/DDBJ whole genome shotgun (WGS) entry which is preliminary data.</text>
</comment>
<dbReference type="Gene3D" id="3.40.50.300">
    <property type="entry name" value="P-loop containing nucleotide triphosphate hydrolases"/>
    <property type="match status" value="1"/>
</dbReference>
<keyword evidence="8" id="KW-1185">Reference proteome</keyword>
<dbReference type="SMART" id="SM00382">
    <property type="entry name" value="AAA"/>
    <property type="match status" value="1"/>
</dbReference>
<evidence type="ECO:0000256" key="5">
    <source>
        <dbReference type="ARBA" id="ARBA00022970"/>
    </source>
</evidence>
<dbReference type="InterPro" id="IPR017871">
    <property type="entry name" value="ABC_transporter-like_CS"/>
</dbReference>
<accession>A0ABW1A787</accession>
<evidence type="ECO:0000259" key="6">
    <source>
        <dbReference type="PROSITE" id="PS50893"/>
    </source>
</evidence>
<keyword evidence="4 7" id="KW-0067">ATP-binding</keyword>
<dbReference type="PROSITE" id="PS50893">
    <property type="entry name" value="ABC_TRANSPORTER_2"/>
    <property type="match status" value="1"/>
</dbReference>
<dbReference type="PANTHER" id="PTHR43820:SF5">
    <property type="entry name" value="HIGH-AFFINITY BRANCHED-CHAIN AMINO ACID TRANSPORT ATP-BINDING PROTEIN"/>
    <property type="match status" value="1"/>
</dbReference>
<evidence type="ECO:0000256" key="4">
    <source>
        <dbReference type="ARBA" id="ARBA00022840"/>
    </source>
</evidence>
<feature type="domain" description="ABC transporter" evidence="6">
    <location>
        <begin position="10"/>
        <end position="243"/>
    </location>
</feature>
<evidence type="ECO:0000256" key="2">
    <source>
        <dbReference type="ARBA" id="ARBA00022448"/>
    </source>
</evidence>
<dbReference type="RefSeq" id="WP_378287229.1">
    <property type="nucleotide sequence ID" value="NZ_JBHSON010000067.1"/>
</dbReference>
<dbReference type="Proteomes" id="UP001596074">
    <property type="component" value="Unassembled WGS sequence"/>
</dbReference>
<sequence>MDESTSPPALDVADLQVAYGDLVAVWEASLQLMPGRITALVGRNGAGKTTLLSGICGLLPTRSGSVALDGRTITGLPPHRRVRLGMSIVQEGKQVFRDLSVHDNLRVGLRGRRSRQDDATILEELYERFPVLGERRRQRAGALSGGQQQMLAIATALAARPRVLLVDEPSSGLAPVITDQVFELLDRLRAEGLAILLVEQLVDELLGGIADDVVVLDRGRVTLRDRASNLSAETIANSIYSSL</sequence>
<dbReference type="PROSITE" id="PS00211">
    <property type="entry name" value="ABC_TRANSPORTER_1"/>
    <property type="match status" value="1"/>
</dbReference>
<evidence type="ECO:0000256" key="3">
    <source>
        <dbReference type="ARBA" id="ARBA00022741"/>
    </source>
</evidence>
<keyword evidence="2" id="KW-0813">Transport</keyword>
<gene>
    <name evidence="7" type="ORF">ACFPZN_37390</name>
</gene>
<dbReference type="SUPFAM" id="SSF52540">
    <property type="entry name" value="P-loop containing nucleoside triphosphate hydrolases"/>
    <property type="match status" value="1"/>
</dbReference>
<dbReference type="InterPro" id="IPR052156">
    <property type="entry name" value="BCAA_Transport_ATP-bd_LivF"/>
</dbReference>
<reference evidence="8" key="1">
    <citation type="journal article" date="2019" name="Int. J. Syst. Evol. Microbiol.">
        <title>The Global Catalogue of Microorganisms (GCM) 10K type strain sequencing project: providing services to taxonomists for standard genome sequencing and annotation.</title>
        <authorList>
            <consortium name="The Broad Institute Genomics Platform"/>
            <consortium name="The Broad Institute Genome Sequencing Center for Infectious Disease"/>
            <person name="Wu L."/>
            <person name="Ma J."/>
        </authorList>
    </citation>
    <scope>NUCLEOTIDE SEQUENCE [LARGE SCALE GENOMIC DNA]</scope>
    <source>
        <strain evidence="8">KCTC 42087</strain>
    </source>
</reference>
<keyword evidence="5" id="KW-0029">Amino-acid transport</keyword>
<evidence type="ECO:0000313" key="8">
    <source>
        <dbReference type="Proteomes" id="UP001596074"/>
    </source>
</evidence>
<dbReference type="PANTHER" id="PTHR43820">
    <property type="entry name" value="HIGH-AFFINITY BRANCHED-CHAIN AMINO ACID TRANSPORT ATP-BINDING PROTEIN LIVF"/>
    <property type="match status" value="1"/>
</dbReference>
<keyword evidence="3" id="KW-0547">Nucleotide-binding</keyword>
<protein>
    <submittedName>
        <fullName evidence="7">ABC transporter ATP-binding protein</fullName>
    </submittedName>
</protein>
<dbReference type="Pfam" id="PF00005">
    <property type="entry name" value="ABC_tran"/>
    <property type="match status" value="1"/>
</dbReference>